<gene>
    <name evidence="1" type="ORF">SAMN05444359_1433</name>
</gene>
<protein>
    <recommendedName>
        <fullName evidence="3">Lipoprotein</fullName>
    </recommendedName>
</protein>
<sequence>MTMFKTYVSLISLFFLLGCSTREQPMSKVDKESFQDRNFYLDTSDRHDTISPVEVYNNQSAKSEDTNSRHGNEVEVLDKKNSAVQNTNSATCKKCNFDILVLLEGTKQNPSQDDISSFICTFSEEECAGNVEFEEFYIELLFDLLAQSPQKLLNSLSETNPKQKSLIVEMIKTPVNDMHDISELISSVNSISSKADIKIMVLNALEVAKLKT</sequence>
<dbReference type="PROSITE" id="PS51257">
    <property type="entry name" value="PROKAR_LIPOPROTEIN"/>
    <property type="match status" value="1"/>
</dbReference>
<dbReference type="Proteomes" id="UP000199021">
    <property type="component" value="Unassembled WGS sequence"/>
</dbReference>
<keyword evidence="2" id="KW-1185">Reference proteome</keyword>
<evidence type="ECO:0000313" key="2">
    <source>
        <dbReference type="Proteomes" id="UP000199021"/>
    </source>
</evidence>
<proteinExistence type="predicted"/>
<reference evidence="2" key="1">
    <citation type="submission" date="2016-10" db="EMBL/GenBank/DDBJ databases">
        <authorList>
            <person name="Varghese N."/>
            <person name="Submissions S."/>
        </authorList>
    </citation>
    <scope>NUCLEOTIDE SEQUENCE [LARGE SCALE GENOMIC DNA]</scope>
    <source>
        <strain evidence="2">DSM 24740</strain>
    </source>
</reference>
<dbReference type="InParanoid" id="A0A1H9P6E0"/>
<dbReference type="AlphaFoldDB" id="A0A1H9P6E0"/>
<organism evidence="1 2">
    <name type="scientific">Neolewinella agarilytica</name>
    <dbReference type="NCBI Taxonomy" id="478744"/>
    <lineage>
        <taxon>Bacteria</taxon>
        <taxon>Pseudomonadati</taxon>
        <taxon>Bacteroidota</taxon>
        <taxon>Saprospiria</taxon>
        <taxon>Saprospirales</taxon>
        <taxon>Lewinellaceae</taxon>
        <taxon>Neolewinella</taxon>
    </lineage>
</organism>
<name>A0A1H9P6E0_9BACT</name>
<accession>A0A1H9P6E0</accession>
<dbReference type="EMBL" id="FOFB01000043">
    <property type="protein sequence ID" value="SER43465.1"/>
    <property type="molecule type" value="Genomic_DNA"/>
</dbReference>
<evidence type="ECO:0008006" key="3">
    <source>
        <dbReference type="Google" id="ProtNLM"/>
    </source>
</evidence>
<dbReference type="RefSeq" id="WP_139212073.1">
    <property type="nucleotide sequence ID" value="NZ_FOFB01000043.1"/>
</dbReference>
<evidence type="ECO:0000313" key="1">
    <source>
        <dbReference type="EMBL" id="SER43465.1"/>
    </source>
</evidence>